<evidence type="ECO:0000259" key="14">
    <source>
        <dbReference type="SMART" id="SM01192"/>
    </source>
</evidence>
<dbReference type="Proteomes" id="UP000504637">
    <property type="component" value="Unplaced"/>
</dbReference>
<feature type="binding site" evidence="11">
    <location>
        <position position="163"/>
    </location>
    <ligand>
        <name>substrate</name>
    </ligand>
</feature>
<comment type="cofactor">
    <cofactor evidence="12">
        <name>Mg(2+)</name>
        <dbReference type="ChEBI" id="CHEBI:18420"/>
    </cofactor>
    <text evidence="12">Mg(2+) is required for catalysis and for stabilizing the dimer.</text>
</comment>
<keyword evidence="6" id="KW-0324">Glycolysis</keyword>
<feature type="binding site" evidence="11">
    <location>
        <begin position="373"/>
        <end position="376"/>
    </location>
    <ligand>
        <name>substrate</name>
    </ligand>
</feature>
<keyword evidence="12" id="KW-0479">Metal-binding</keyword>
<dbReference type="HAMAP" id="MF_00318">
    <property type="entry name" value="Enolase"/>
    <property type="match status" value="1"/>
</dbReference>
<evidence type="ECO:0000256" key="5">
    <source>
        <dbReference type="ARBA" id="ARBA00022842"/>
    </source>
</evidence>
<dbReference type="InterPro" id="IPR020811">
    <property type="entry name" value="Enolase_N"/>
</dbReference>
<feature type="active site" description="Proton acceptor" evidence="10">
    <location>
        <position position="346"/>
    </location>
</feature>
<dbReference type="AlphaFoldDB" id="A0A6J3LP95"/>
<gene>
    <name evidence="17" type="ORF">K489DRAFT_414363</name>
</gene>
<dbReference type="GO" id="GO:0006096">
    <property type="term" value="P:glycolytic process"/>
    <property type="evidence" value="ECO:0007669"/>
    <property type="project" value="UniProtKB-UniPathway"/>
</dbReference>
<dbReference type="SUPFAM" id="SSF54826">
    <property type="entry name" value="Enolase N-terminal domain-like"/>
    <property type="match status" value="1"/>
</dbReference>
<dbReference type="InterPro" id="IPR000941">
    <property type="entry name" value="Enolase"/>
</dbReference>
<evidence type="ECO:0000256" key="2">
    <source>
        <dbReference type="ARBA" id="ARBA00009604"/>
    </source>
</evidence>
<dbReference type="PANTHER" id="PTHR11902:SF6">
    <property type="entry name" value="ENOLASE"/>
    <property type="match status" value="1"/>
</dbReference>
<dbReference type="SMART" id="SM01192">
    <property type="entry name" value="Enolase_C"/>
    <property type="match status" value="1"/>
</dbReference>
<feature type="binding site" evidence="11">
    <location>
        <position position="397"/>
    </location>
    <ligand>
        <name>substrate</name>
    </ligand>
</feature>
<evidence type="ECO:0000256" key="7">
    <source>
        <dbReference type="ARBA" id="ARBA00023239"/>
    </source>
</evidence>
<dbReference type="PIRSF" id="PIRSF001400">
    <property type="entry name" value="Enolase"/>
    <property type="match status" value="1"/>
</dbReference>
<comment type="pathway">
    <text evidence="1">Carbohydrate degradation; glycolysis; pyruvate from D-glyceraldehyde 3-phosphate: step 4/5.</text>
</comment>
<sequence length="440" mass="47389">MVSTISSIKASQRLDSRGKPTVQVRITTNHGTFSSIVPSGASKGDYEAVELRDGDKSIYHGDSVLKAVHNVESVLGPSIIEAGLSPGKQLKEIDRLMVKIDGTEDKSKMGANAILGISMAAARAGAAESGMPLYRFLAREAGIEQEKLVLPVPFMNVLNGGDHSGNTMAFQEFMIAPVGAQSIREAIRFGSETYACLKTLIVSKHGKSAIGLGDEGGFAPPIYHPTEALDLLVQAIADAGHEGKIKIGIDPASQSFEKDGSYNIGYKTGGSEVMSGTQLADLYHSLLATYPIVLLEDPFGQDDWPAWTNFMKDCPAELVGDDLLATNIKRIRMGEEKNACNSLLLKINQIGSITEAIEAANEAYRAGWSVFVSHRSGETTDDFIADLTVGLQTGHLKSGAPCRGERVAKYNRLMDIEDELEENDTVHIYAGNRFRSAHQS</sequence>
<evidence type="ECO:0000256" key="6">
    <source>
        <dbReference type="ARBA" id="ARBA00023152"/>
    </source>
</evidence>
<feature type="compositionally biased region" description="Polar residues" evidence="13">
    <location>
        <begin position="1"/>
        <end position="10"/>
    </location>
</feature>
<dbReference type="PANTHER" id="PTHR11902">
    <property type="entry name" value="ENOLASE"/>
    <property type="match status" value="1"/>
</dbReference>
<comment type="catalytic activity">
    <reaction evidence="9">
        <text>(2R)-2-phosphoglycerate = phosphoenolpyruvate + H2O</text>
        <dbReference type="Rhea" id="RHEA:10164"/>
        <dbReference type="ChEBI" id="CHEBI:15377"/>
        <dbReference type="ChEBI" id="CHEBI:58289"/>
        <dbReference type="ChEBI" id="CHEBI:58702"/>
        <dbReference type="EC" id="4.2.1.11"/>
    </reaction>
</comment>
<dbReference type="SFLD" id="SFLDG00178">
    <property type="entry name" value="enolase"/>
    <property type="match status" value="1"/>
</dbReference>
<dbReference type="Gene3D" id="3.30.390.10">
    <property type="entry name" value="Enolase-like, N-terminal domain"/>
    <property type="match status" value="1"/>
</dbReference>
<reference evidence="17" key="3">
    <citation type="submission" date="2025-08" db="UniProtKB">
        <authorList>
            <consortium name="RefSeq"/>
        </authorList>
    </citation>
    <scope>IDENTIFICATION</scope>
    <source>
        <strain evidence="17">CBS 342.82</strain>
    </source>
</reference>
<dbReference type="SFLD" id="SFLDS00001">
    <property type="entry name" value="Enolase"/>
    <property type="match status" value="1"/>
</dbReference>
<dbReference type="PRINTS" id="PR00148">
    <property type="entry name" value="ENOLASE"/>
</dbReference>
<dbReference type="GeneID" id="54365963"/>
<dbReference type="CDD" id="cd03313">
    <property type="entry name" value="enolase"/>
    <property type="match status" value="1"/>
</dbReference>
<evidence type="ECO:0000256" key="4">
    <source>
        <dbReference type="ARBA" id="ARBA00017068"/>
    </source>
</evidence>
<reference evidence="17" key="1">
    <citation type="submission" date="2020-01" db="EMBL/GenBank/DDBJ databases">
        <authorList>
            <consortium name="DOE Joint Genome Institute"/>
            <person name="Haridas S."/>
            <person name="Albert R."/>
            <person name="Binder M."/>
            <person name="Bloem J."/>
            <person name="Labutti K."/>
            <person name="Salamov A."/>
            <person name="Andreopoulos B."/>
            <person name="Baker S.E."/>
            <person name="Barry K."/>
            <person name="Bills G."/>
            <person name="Bluhm B.H."/>
            <person name="Cannon C."/>
            <person name="Castanera R."/>
            <person name="Culley D.E."/>
            <person name="Daum C."/>
            <person name="Ezra D."/>
            <person name="Gonzalez J.B."/>
            <person name="Henrissat B."/>
            <person name="Kuo A."/>
            <person name="Liang C."/>
            <person name="Lipzen A."/>
            <person name="Lutzoni F."/>
            <person name="Magnuson J."/>
            <person name="Mondo S."/>
            <person name="Nolan M."/>
            <person name="Ohm R."/>
            <person name="Pangilinan J."/>
            <person name="Park H.-J."/>
            <person name="Ramirez L."/>
            <person name="Alfaro M."/>
            <person name="Sun H."/>
            <person name="Tritt A."/>
            <person name="Yoshinaga Y."/>
            <person name="Zwiers L.-H."/>
            <person name="Turgeon B.G."/>
            <person name="Goodwin S.B."/>
            <person name="Spatafora J.W."/>
            <person name="Crous P.W."/>
            <person name="Grigoriev I.V."/>
        </authorList>
    </citation>
    <scope>NUCLEOTIDE SEQUENCE</scope>
    <source>
        <strain evidence="17">CBS 342.82</strain>
    </source>
</reference>
<dbReference type="NCBIfam" id="TIGR01060">
    <property type="entry name" value="eno"/>
    <property type="match status" value="1"/>
</dbReference>
<feature type="active site" description="Proton donor" evidence="10">
    <location>
        <position position="215"/>
    </location>
</feature>
<dbReference type="EC" id="4.2.1.11" evidence="3"/>
<dbReference type="PROSITE" id="PS00164">
    <property type="entry name" value="ENOLASE"/>
    <property type="match status" value="1"/>
</dbReference>
<dbReference type="SFLD" id="SFLDF00002">
    <property type="entry name" value="enolase"/>
    <property type="match status" value="1"/>
</dbReference>
<evidence type="ECO:0000313" key="16">
    <source>
        <dbReference type="Proteomes" id="UP000504637"/>
    </source>
</evidence>
<feature type="binding site" evidence="11">
    <location>
        <position position="296"/>
    </location>
    <ligand>
        <name>substrate</name>
    </ligand>
</feature>
<feature type="binding site" evidence="12">
    <location>
        <position position="250"/>
    </location>
    <ligand>
        <name>Mg(2+)</name>
        <dbReference type="ChEBI" id="CHEBI:18420"/>
    </ligand>
</feature>
<feature type="domain" description="Enolase C-terminal TIM barrel" evidence="14">
    <location>
        <begin position="147"/>
        <end position="437"/>
    </location>
</feature>
<accession>A0A6J3LP95</accession>
<evidence type="ECO:0000256" key="13">
    <source>
        <dbReference type="SAM" id="MobiDB-lite"/>
    </source>
</evidence>
<dbReference type="Pfam" id="PF00113">
    <property type="entry name" value="Enolase_C"/>
    <property type="match status" value="1"/>
</dbReference>
<organism evidence="17">
    <name type="scientific">Dissoconium aciculare CBS 342.82</name>
    <dbReference type="NCBI Taxonomy" id="1314786"/>
    <lineage>
        <taxon>Eukaryota</taxon>
        <taxon>Fungi</taxon>
        <taxon>Dikarya</taxon>
        <taxon>Ascomycota</taxon>
        <taxon>Pezizomycotina</taxon>
        <taxon>Dothideomycetes</taxon>
        <taxon>Dothideomycetidae</taxon>
        <taxon>Mycosphaerellales</taxon>
        <taxon>Dissoconiaceae</taxon>
        <taxon>Dissoconium</taxon>
    </lineage>
</organism>
<dbReference type="GO" id="GO:0000015">
    <property type="term" value="C:phosphopyruvate hydratase complex"/>
    <property type="evidence" value="ECO:0007669"/>
    <property type="project" value="InterPro"/>
</dbReference>
<keyword evidence="7" id="KW-0456">Lyase</keyword>
<dbReference type="OrthoDB" id="1739814at2759"/>
<dbReference type="SUPFAM" id="SSF51604">
    <property type="entry name" value="Enolase C-terminal domain-like"/>
    <property type="match status" value="1"/>
</dbReference>
<feature type="binding site" evidence="11">
    <location>
        <position position="321"/>
    </location>
    <ligand>
        <name>substrate</name>
    </ligand>
</feature>
<dbReference type="GO" id="GO:0000287">
    <property type="term" value="F:magnesium ion binding"/>
    <property type="evidence" value="ECO:0007669"/>
    <property type="project" value="InterPro"/>
</dbReference>
<evidence type="ECO:0000256" key="11">
    <source>
        <dbReference type="PIRSR" id="PIRSR001400-2"/>
    </source>
</evidence>
<feature type="binding site" evidence="12">
    <location>
        <position position="296"/>
    </location>
    <ligand>
        <name>Mg(2+)</name>
        <dbReference type="ChEBI" id="CHEBI:18420"/>
    </ligand>
</feature>
<dbReference type="InterPro" id="IPR020809">
    <property type="entry name" value="Enolase_CS"/>
</dbReference>
<evidence type="ECO:0000256" key="9">
    <source>
        <dbReference type="ARBA" id="ARBA00048333"/>
    </source>
</evidence>
<feature type="binding site" evidence="12">
    <location>
        <position position="321"/>
    </location>
    <ligand>
        <name>Mg(2+)</name>
        <dbReference type="ChEBI" id="CHEBI:18420"/>
    </ligand>
</feature>
<dbReference type="SMART" id="SM01193">
    <property type="entry name" value="Enolase_N"/>
    <property type="match status" value="1"/>
</dbReference>
<name>A0A6J3LP95_9PEZI</name>
<dbReference type="GO" id="GO:0004634">
    <property type="term" value="F:phosphopyruvate hydratase activity"/>
    <property type="evidence" value="ECO:0007669"/>
    <property type="project" value="UniProtKB-EC"/>
</dbReference>
<evidence type="ECO:0000259" key="15">
    <source>
        <dbReference type="SMART" id="SM01193"/>
    </source>
</evidence>
<evidence type="ECO:0000256" key="8">
    <source>
        <dbReference type="ARBA" id="ARBA00032132"/>
    </source>
</evidence>
<evidence type="ECO:0000256" key="3">
    <source>
        <dbReference type="ARBA" id="ARBA00012058"/>
    </source>
</evidence>
<feature type="binding site" evidence="11">
    <location>
        <position position="172"/>
    </location>
    <ligand>
        <name>substrate</name>
    </ligand>
</feature>
<evidence type="ECO:0000256" key="12">
    <source>
        <dbReference type="PIRSR" id="PIRSR001400-3"/>
    </source>
</evidence>
<dbReference type="Pfam" id="PF03952">
    <property type="entry name" value="Enolase_N"/>
    <property type="match status" value="1"/>
</dbReference>
<dbReference type="UniPathway" id="UPA00109">
    <property type="reaction ID" value="UER00187"/>
</dbReference>
<comment type="similarity">
    <text evidence="2">Belongs to the enolase family.</text>
</comment>
<dbReference type="InterPro" id="IPR036849">
    <property type="entry name" value="Enolase-like_C_sf"/>
</dbReference>
<dbReference type="InterPro" id="IPR020810">
    <property type="entry name" value="Enolase_C"/>
</dbReference>
<feature type="domain" description="Enolase N-terminal" evidence="15">
    <location>
        <begin position="5"/>
        <end position="137"/>
    </location>
</feature>
<evidence type="ECO:0000256" key="1">
    <source>
        <dbReference type="ARBA" id="ARBA00005031"/>
    </source>
</evidence>
<feature type="region of interest" description="Disordered" evidence="13">
    <location>
        <begin position="1"/>
        <end position="20"/>
    </location>
</feature>
<protein>
    <recommendedName>
        <fullName evidence="4">Enolase</fullName>
        <ecNumber evidence="3">4.2.1.11</ecNumber>
    </recommendedName>
    <alternativeName>
        <fullName evidence="8">2-phosphoglycerate dehydratase</fullName>
    </alternativeName>
</protein>
<keyword evidence="16" id="KW-1185">Reference proteome</keyword>
<evidence type="ECO:0000256" key="10">
    <source>
        <dbReference type="PIRSR" id="PIRSR001400-1"/>
    </source>
</evidence>
<proteinExistence type="inferred from homology"/>
<evidence type="ECO:0000313" key="17">
    <source>
        <dbReference type="RefSeq" id="XP_033454741.1"/>
    </source>
</evidence>
<dbReference type="InterPro" id="IPR029017">
    <property type="entry name" value="Enolase-like_N"/>
</dbReference>
<dbReference type="Gene3D" id="3.20.20.120">
    <property type="entry name" value="Enolase-like C-terminal domain"/>
    <property type="match status" value="1"/>
</dbReference>
<keyword evidence="5 12" id="KW-0460">Magnesium</keyword>
<reference evidence="17" key="2">
    <citation type="submission" date="2020-04" db="EMBL/GenBank/DDBJ databases">
        <authorList>
            <consortium name="NCBI Genome Project"/>
        </authorList>
    </citation>
    <scope>NUCLEOTIDE SEQUENCE</scope>
    <source>
        <strain evidence="17">CBS 342.82</strain>
    </source>
</reference>
<dbReference type="RefSeq" id="XP_033454741.1">
    <property type="nucleotide sequence ID" value="XM_033608164.1"/>
</dbReference>